<reference evidence="3" key="1">
    <citation type="submission" date="2015-02" db="EMBL/GenBank/DDBJ databases">
        <title>Genome sequencing for Strongylocentrotus purpuratus.</title>
        <authorList>
            <person name="Murali S."/>
            <person name="Liu Y."/>
            <person name="Vee V."/>
            <person name="English A."/>
            <person name="Wang M."/>
            <person name="Skinner E."/>
            <person name="Han Y."/>
            <person name="Muzny D.M."/>
            <person name="Worley K.C."/>
            <person name="Gibbs R.A."/>
        </authorList>
    </citation>
    <scope>NUCLEOTIDE SEQUENCE</scope>
</reference>
<name>A0A7M7NA41_STRPU</name>
<evidence type="ECO:0000313" key="3">
    <source>
        <dbReference type="Proteomes" id="UP000007110"/>
    </source>
</evidence>
<evidence type="ECO:0000256" key="1">
    <source>
        <dbReference type="SAM" id="MobiDB-lite"/>
    </source>
</evidence>
<protein>
    <submittedName>
        <fullName evidence="2">Uncharacterized protein</fullName>
    </submittedName>
</protein>
<dbReference type="InParanoid" id="A0A7M7NA41"/>
<dbReference type="KEGG" id="spu:105444013"/>
<evidence type="ECO:0000313" key="2">
    <source>
        <dbReference type="EnsemblMetazoa" id="XP_030833449"/>
    </source>
</evidence>
<dbReference type="RefSeq" id="XP_030833449.1">
    <property type="nucleotide sequence ID" value="XM_030977589.1"/>
</dbReference>
<proteinExistence type="predicted"/>
<organism evidence="2 3">
    <name type="scientific">Strongylocentrotus purpuratus</name>
    <name type="common">Purple sea urchin</name>
    <dbReference type="NCBI Taxonomy" id="7668"/>
    <lineage>
        <taxon>Eukaryota</taxon>
        <taxon>Metazoa</taxon>
        <taxon>Echinodermata</taxon>
        <taxon>Eleutherozoa</taxon>
        <taxon>Echinozoa</taxon>
        <taxon>Echinoidea</taxon>
        <taxon>Euechinoidea</taxon>
        <taxon>Echinacea</taxon>
        <taxon>Camarodonta</taxon>
        <taxon>Echinidea</taxon>
        <taxon>Strongylocentrotidae</taxon>
        <taxon>Strongylocentrotus</taxon>
    </lineage>
</organism>
<dbReference type="Proteomes" id="UP000007110">
    <property type="component" value="Unassembled WGS sequence"/>
</dbReference>
<keyword evidence="3" id="KW-1185">Reference proteome</keyword>
<reference evidence="2" key="2">
    <citation type="submission" date="2021-01" db="UniProtKB">
        <authorList>
            <consortium name="EnsemblMetazoa"/>
        </authorList>
    </citation>
    <scope>IDENTIFICATION</scope>
</reference>
<dbReference type="AlphaFoldDB" id="A0A7M7NA41"/>
<feature type="compositionally biased region" description="Basic and acidic residues" evidence="1">
    <location>
        <begin position="127"/>
        <end position="146"/>
    </location>
</feature>
<sequence>MGKKRISDQKLIDIATDIGNGDHVMKLAIKLGVSAADAKNANLDCNTILQKAMGATAIKDQKDKLRDGLIKSGQRATADKHLPSRTPGRKAESNTELTPKQRKREVDDKTPNKSPTAKKPKGLSKLQEAEQKWEKAKKDVKEEDTKVKVLQKNLQDALKRLDHKNKEERKRSSVVTNLKRQEYDEVAKQQAKRKQELDKLESFEGTS</sequence>
<dbReference type="EnsemblMetazoa" id="XM_030977589">
    <property type="protein sequence ID" value="XP_030833449"/>
    <property type="gene ID" value="LOC105444013"/>
</dbReference>
<accession>A0A7M7NA41</accession>
<dbReference type="GeneID" id="105444013"/>
<feature type="region of interest" description="Disordered" evidence="1">
    <location>
        <begin position="183"/>
        <end position="207"/>
    </location>
</feature>
<feature type="region of interest" description="Disordered" evidence="1">
    <location>
        <begin position="72"/>
        <end position="146"/>
    </location>
</feature>